<dbReference type="GO" id="GO:0043709">
    <property type="term" value="P:cell adhesion involved in single-species biofilm formation"/>
    <property type="evidence" value="ECO:0007669"/>
    <property type="project" value="TreeGrafter"/>
</dbReference>
<dbReference type="CDD" id="cd01949">
    <property type="entry name" value="GGDEF"/>
    <property type="match status" value="1"/>
</dbReference>
<dbReference type="InterPro" id="IPR011990">
    <property type="entry name" value="TPR-like_helical_dom_sf"/>
</dbReference>
<dbReference type="NCBIfam" id="TIGR00254">
    <property type="entry name" value="GGDEF"/>
    <property type="match status" value="1"/>
</dbReference>
<evidence type="ECO:0000313" key="5">
    <source>
        <dbReference type="EMBL" id="SJL84403.1"/>
    </source>
</evidence>
<keyword evidence="6" id="KW-1185">Reference proteome</keyword>
<dbReference type="PANTHER" id="PTHR45138">
    <property type="entry name" value="REGULATORY COMPONENTS OF SENSORY TRANSDUCTION SYSTEM"/>
    <property type="match status" value="1"/>
</dbReference>
<dbReference type="Pfam" id="PF00990">
    <property type="entry name" value="GGDEF"/>
    <property type="match status" value="1"/>
</dbReference>
<comment type="catalytic activity">
    <reaction evidence="3">
        <text>2 GTP = 3',3'-c-di-GMP + 2 diphosphate</text>
        <dbReference type="Rhea" id="RHEA:24898"/>
        <dbReference type="ChEBI" id="CHEBI:33019"/>
        <dbReference type="ChEBI" id="CHEBI:37565"/>
        <dbReference type="ChEBI" id="CHEBI:58805"/>
        <dbReference type="EC" id="2.7.7.65"/>
    </reaction>
</comment>
<dbReference type="FunFam" id="3.30.70.270:FF:000001">
    <property type="entry name" value="Diguanylate cyclase domain protein"/>
    <property type="match status" value="1"/>
</dbReference>
<dbReference type="RefSeq" id="WP_077314772.1">
    <property type="nucleotide sequence ID" value="NZ_AP024888.1"/>
</dbReference>
<name>A0A1R4B653_9VIBR</name>
<sequence>MEALLKKIQNSGYDVTYLSGQDAISLWEEISKNVAETEREKALCLLISSEYLNHARLYEQSIQQLHHALQLISDDEDEHHIELQLSIKQSLCECYIATRQYALALAEYVLITKLAMQHYDLDSHASAIIGMGRLCEHFGDYNRAIRYYKKIDHIDHALSSRNVRLQYKLYKLGSYIRLQRYKAAQALLLECEELSILVNDKLLNGKVLLYKARLYRFKGKLTESLNVLSTISYTLGAISDNWFACACRIEQAYCMSHLNKPHLAIYLLDNAHHKVANFYHPKLKIDLYNAYSDLYTKSRQYQQALRYEKLAFECESELISLIPIAELGANQLRRLSQLDLQLKLILSEIENRELKETTETQRNAVAQLQQDVFTDPLTQMHNRRWLDSQLKDMLLHDTNFAFLIIDIDHFKSINDDYSHLVGDQAISRVSMEIRHYFNDEGQHWVRFGGEEFLVIIENKSLAEVNALAEQLRHNIAQTDWQHMLGDRQLTVSIGVTLHRVGENTQRTFNRADKALYRAKANGRNQVCYEE</sequence>
<evidence type="ECO:0000259" key="4">
    <source>
        <dbReference type="PROSITE" id="PS50887"/>
    </source>
</evidence>
<dbReference type="GO" id="GO:0005886">
    <property type="term" value="C:plasma membrane"/>
    <property type="evidence" value="ECO:0007669"/>
    <property type="project" value="TreeGrafter"/>
</dbReference>
<dbReference type="InterPro" id="IPR029787">
    <property type="entry name" value="Nucleotide_cyclase"/>
</dbReference>
<reference evidence="5 6" key="1">
    <citation type="submission" date="2017-02" db="EMBL/GenBank/DDBJ databases">
        <authorList>
            <person name="Peterson S.W."/>
        </authorList>
    </citation>
    <scope>NUCLEOTIDE SEQUENCE [LARGE SCALE GENOMIC DNA]</scope>
    <source>
        <strain evidence="5 6">CECT 9027</strain>
    </source>
</reference>
<dbReference type="Gene3D" id="1.25.40.10">
    <property type="entry name" value="Tetratricopeptide repeat domain"/>
    <property type="match status" value="1"/>
</dbReference>
<evidence type="ECO:0000256" key="1">
    <source>
        <dbReference type="ARBA" id="ARBA00001946"/>
    </source>
</evidence>
<gene>
    <name evidence="5" type="primary">pleD_6</name>
    <name evidence="5" type="ORF">VPAL9027_02387</name>
</gene>
<dbReference type="InterPro" id="IPR043128">
    <property type="entry name" value="Rev_trsase/Diguanyl_cyclase"/>
</dbReference>
<dbReference type="GO" id="GO:1902201">
    <property type="term" value="P:negative regulation of bacterial-type flagellum-dependent cell motility"/>
    <property type="evidence" value="ECO:0007669"/>
    <property type="project" value="TreeGrafter"/>
</dbReference>
<dbReference type="OrthoDB" id="6191081at2"/>
<dbReference type="Gene3D" id="3.30.70.270">
    <property type="match status" value="1"/>
</dbReference>
<feature type="domain" description="GGDEF" evidence="4">
    <location>
        <begin position="398"/>
        <end position="530"/>
    </location>
</feature>
<dbReference type="SUPFAM" id="SSF55073">
    <property type="entry name" value="Nucleotide cyclase"/>
    <property type="match status" value="1"/>
</dbReference>
<dbReference type="PROSITE" id="PS50887">
    <property type="entry name" value="GGDEF"/>
    <property type="match status" value="1"/>
</dbReference>
<dbReference type="PANTHER" id="PTHR45138:SF9">
    <property type="entry name" value="DIGUANYLATE CYCLASE DGCM-RELATED"/>
    <property type="match status" value="1"/>
</dbReference>
<dbReference type="EC" id="2.7.7.65" evidence="2"/>
<dbReference type="GO" id="GO:0052621">
    <property type="term" value="F:diguanylate cyclase activity"/>
    <property type="evidence" value="ECO:0007669"/>
    <property type="project" value="UniProtKB-EC"/>
</dbReference>
<dbReference type="AlphaFoldDB" id="A0A1R4B653"/>
<dbReference type="STRING" id="1918946.VPAL9027_02387"/>
<comment type="cofactor">
    <cofactor evidence="1">
        <name>Mg(2+)</name>
        <dbReference type="ChEBI" id="CHEBI:18420"/>
    </cofactor>
</comment>
<dbReference type="EMBL" id="FUFT01000005">
    <property type="protein sequence ID" value="SJL84403.1"/>
    <property type="molecule type" value="Genomic_DNA"/>
</dbReference>
<dbReference type="Proteomes" id="UP000189475">
    <property type="component" value="Unassembled WGS sequence"/>
</dbReference>
<evidence type="ECO:0000256" key="2">
    <source>
        <dbReference type="ARBA" id="ARBA00012528"/>
    </source>
</evidence>
<dbReference type="InterPro" id="IPR000160">
    <property type="entry name" value="GGDEF_dom"/>
</dbReference>
<organism evidence="5 6">
    <name type="scientific">Vibrio palustris</name>
    <dbReference type="NCBI Taxonomy" id="1918946"/>
    <lineage>
        <taxon>Bacteria</taxon>
        <taxon>Pseudomonadati</taxon>
        <taxon>Pseudomonadota</taxon>
        <taxon>Gammaproteobacteria</taxon>
        <taxon>Vibrionales</taxon>
        <taxon>Vibrionaceae</taxon>
        <taxon>Vibrio</taxon>
    </lineage>
</organism>
<protein>
    <recommendedName>
        <fullName evidence="2">diguanylate cyclase</fullName>
        <ecNumber evidence="2">2.7.7.65</ecNumber>
    </recommendedName>
</protein>
<evidence type="ECO:0000313" key="6">
    <source>
        <dbReference type="Proteomes" id="UP000189475"/>
    </source>
</evidence>
<accession>A0A1R4B653</accession>
<evidence type="ECO:0000256" key="3">
    <source>
        <dbReference type="ARBA" id="ARBA00034247"/>
    </source>
</evidence>
<proteinExistence type="predicted"/>
<dbReference type="SUPFAM" id="SSF48452">
    <property type="entry name" value="TPR-like"/>
    <property type="match status" value="2"/>
</dbReference>
<dbReference type="SMART" id="SM00267">
    <property type="entry name" value="GGDEF"/>
    <property type="match status" value="1"/>
</dbReference>
<dbReference type="InterPro" id="IPR050469">
    <property type="entry name" value="Diguanylate_Cyclase"/>
</dbReference>